<dbReference type="InterPro" id="IPR029063">
    <property type="entry name" value="SAM-dependent_MTases_sf"/>
</dbReference>
<feature type="binding site" evidence="6">
    <location>
        <position position="89"/>
    </location>
    <ligand>
        <name>S-adenosyl-L-methionine</name>
        <dbReference type="ChEBI" id="CHEBI:59789"/>
    </ligand>
</feature>
<evidence type="ECO:0000256" key="5">
    <source>
        <dbReference type="ARBA" id="ARBA00022884"/>
    </source>
</evidence>
<feature type="binding site" evidence="6">
    <location>
        <position position="137"/>
    </location>
    <ligand>
        <name>S-adenosyl-L-methionine</name>
        <dbReference type="ChEBI" id="CHEBI:59789"/>
    </ligand>
</feature>
<evidence type="ECO:0000259" key="8">
    <source>
        <dbReference type="SMART" id="SM00650"/>
    </source>
</evidence>
<evidence type="ECO:0000313" key="9">
    <source>
        <dbReference type="EMBL" id="KAH7290482.1"/>
    </source>
</evidence>
<dbReference type="OrthoDB" id="74991at2759"/>
<keyword evidence="10" id="KW-1185">Reference proteome</keyword>
<protein>
    <recommendedName>
        <fullName evidence="7">rRNA adenine N(6)-methyltransferase</fullName>
        <ecNumber evidence="7">2.1.1.-</ecNumber>
    </recommendedName>
</protein>
<dbReference type="AlphaFoldDB" id="A0A8T2R276"/>
<dbReference type="Pfam" id="PF00398">
    <property type="entry name" value="RrnaAD"/>
    <property type="match status" value="1"/>
</dbReference>
<comment type="similarity">
    <text evidence="6 7">Belongs to the class I-like SAM-binding methyltransferase superfamily. rRNA adenine N(6)-methyltransferase family.</text>
</comment>
<dbReference type="PROSITE" id="PS51689">
    <property type="entry name" value="SAM_RNA_A_N6_MT"/>
    <property type="match status" value="1"/>
</dbReference>
<feature type="binding site" evidence="6">
    <location>
        <position position="116"/>
    </location>
    <ligand>
        <name>S-adenosyl-L-methionine</name>
        <dbReference type="ChEBI" id="CHEBI:59789"/>
    </ligand>
</feature>
<dbReference type="InterPro" id="IPR020598">
    <property type="entry name" value="rRNA_Ade_methylase_Trfase_N"/>
</dbReference>
<evidence type="ECO:0000256" key="1">
    <source>
        <dbReference type="ARBA" id="ARBA00022552"/>
    </source>
</evidence>
<evidence type="ECO:0000256" key="7">
    <source>
        <dbReference type="RuleBase" id="RU362106"/>
    </source>
</evidence>
<proteinExistence type="inferred from homology"/>
<reference evidence="9" key="1">
    <citation type="submission" date="2021-08" db="EMBL/GenBank/DDBJ databases">
        <title>WGS assembly of Ceratopteris richardii.</title>
        <authorList>
            <person name="Marchant D.B."/>
            <person name="Chen G."/>
            <person name="Jenkins J."/>
            <person name="Shu S."/>
            <person name="Leebens-Mack J."/>
            <person name="Grimwood J."/>
            <person name="Schmutz J."/>
            <person name="Soltis P."/>
            <person name="Soltis D."/>
            <person name="Chen Z.-H."/>
        </authorList>
    </citation>
    <scope>NUCLEOTIDE SEQUENCE</scope>
    <source>
        <strain evidence="9">Whitten #5841</strain>
        <tissue evidence="9">Leaf</tissue>
    </source>
</reference>
<keyword evidence="3 6" id="KW-0808">Transferase</keyword>
<dbReference type="InterPro" id="IPR023165">
    <property type="entry name" value="rRNA_Ade_diMease-like_C"/>
</dbReference>
<dbReference type="CDD" id="cd02440">
    <property type="entry name" value="AdoMet_MTases"/>
    <property type="match status" value="1"/>
</dbReference>
<evidence type="ECO:0000313" key="10">
    <source>
        <dbReference type="Proteomes" id="UP000825935"/>
    </source>
</evidence>
<feature type="domain" description="Ribosomal RNA adenine methylase transferase N-terminal" evidence="8">
    <location>
        <begin position="96"/>
        <end position="280"/>
    </location>
</feature>
<feature type="binding site" evidence="6">
    <location>
        <position position="91"/>
    </location>
    <ligand>
        <name>S-adenosyl-L-methionine</name>
        <dbReference type="ChEBI" id="CHEBI:59789"/>
    </ligand>
</feature>
<comment type="caution">
    <text evidence="9">The sequence shown here is derived from an EMBL/GenBank/DDBJ whole genome shotgun (WGS) entry which is preliminary data.</text>
</comment>
<dbReference type="OMA" id="RHEHGQN"/>
<evidence type="ECO:0000256" key="3">
    <source>
        <dbReference type="ARBA" id="ARBA00022679"/>
    </source>
</evidence>
<dbReference type="Gene3D" id="1.10.8.100">
    <property type="entry name" value="Ribosomal RNA adenine dimethylase-like, domain 2"/>
    <property type="match status" value="1"/>
</dbReference>
<dbReference type="InterPro" id="IPR001737">
    <property type="entry name" value="KsgA/Erm"/>
</dbReference>
<keyword evidence="4 6" id="KW-0949">S-adenosyl-L-methionine</keyword>
<dbReference type="SMART" id="SM00650">
    <property type="entry name" value="rADc"/>
    <property type="match status" value="1"/>
</dbReference>
<dbReference type="PROSITE" id="PS01131">
    <property type="entry name" value="RRNA_A_DIMETH"/>
    <property type="match status" value="1"/>
</dbReference>
<evidence type="ECO:0000256" key="2">
    <source>
        <dbReference type="ARBA" id="ARBA00022603"/>
    </source>
</evidence>
<gene>
    <name evidence="9" type="ORF">KP509_30G050300</name>
</gene>
<dbReference type="GO" id="GO:0003723">
    <property type="term" value="F:RNA binding"/>
    <property type="evidence" value="ECO:0007669"/>
    <property type="project" value="UniProtKB-UniRule"/>
</dbReference>
<accession>A0A8T2R276</accession>
<evidence type="ECO:0000256" key="6">
    <source>
        <dbReference type="PROSITE-ProRule" id="PRU01026"/>
    </source>
</evidence>
<dbReference type="FunFam" id="1.10.8.100:FF:000001">
    <property type="entry name" value="Ribosomal RNA small subunit methyltransferase A"/>
    <property type="match status" value="1"/>
</dbReference>
<dbReference type="PANTHER" id="PTHR11727:SF27">
    <property type="entry name" value="RIBOSOMAL RNA SMALL SUBUNIT METHYLTRANSFERASE, CHLOROPLASTIC"/>
    <property type="match status" value="1"/>
</dbReference>
<feature type="binding site" evidence="6">
    <location>
        <position position="162"/>
    </location>
    <ligand>
        <name>S-adenosyl-L-methionine</name>
        <dbReference type="ChEBI" id="CHEBI:59789"/>
    </ligand>
</feature>
<dbReference type="Proteomes" id="UP000825935">
    <property type="component" value="Chromosome 30"/>
</dbReference>
<dbReference type="Gene3D" id="3.40.50.150">
    <property type="entry name" value="Vaccinia Virus protein VP39"/>
    <property type="match status" value="1"/>
</dbReference>
<evidence type="ECO:0000256" key="4">
    <source>
        <dbReference type="ARBA" id="ARBA00022691"/>
    </source>
</evidence>
<dbReference type="EC" id="2.1.1.-" evidence="7"/>
<dbReference type="PANTHER" id="PTHR11727">
    <property type="entry name" value="DIMETHYLADENOSINE TRANSFERASE"/>
    <property type="match status" value="1"/>
</dbReference>
<keyword evidence="2 6" id="KW-0489">Methyltransferase</keyword>
<dbReference type="GO" id="GO:0000179">
    <property type="term" value="F:rRNA (adenine-N6,N6-)-dimethyltransferase activity"/>
    <property type="evidence" value="ECO:0007669"/>
    <property type="project" value="UniProtKB-UniRule"/>
</dbReference>
<name>A0A8T2R276_CERRI</name>
<dbReference type="SUPFAM" id="SSF53335">
    <property type="entry name" value="S-adenosyl-L-methionine-dependent methyltransferases"/>
    <property type="match status" value="1"/>
</dbReference>
<dbReference type="InterPro" id="IPR011530">
    <property type="entry name" value="rRNA_adenine_dimethylase"/>
</dbReference>
<keyword evidence="1 7" id="KW-0698">rRNA processing</keyword>
<feature type="binding site" evidence="6">
    <location>
        <position position="194"/>
    </location>
    <ligand>
        <name>S-adenosyl-L-methionine</name>
        <dbReference type="ChEBI" id="CHEBI:59789"/>
    </ligand>
</feature>
<organism evidence="9 10">
    <name type="scientific">Ceratopteris richardii</name>
    <name type="common">Triangle waterfern</name>
    <dbReference type="NCBI Taxonomy" id="49495"/>
    <lineage>
        <taxon>Eukaryota</taxon>
        <taxon>Viridiplantae</taxon>
        <taxon>Streptophyta</taxon>
        <taxon>Embryophyta</taxon>
        <taxon>Tracheophyta</taxon>
        <taxon>Polypodiopsida</taxon>
        <taxon>Polypodiidae</taxon>
        <taxon>Polypodiales</taxon>
        <taxon>Pteridineae</taxon>
        <taxon>Pteridaceae</taxon>
        <taxon>Parkerioideae</taxon>
        <taxon>Ceratopteris</taxon>
    </lineage>
</organism>
<keyword evidence="5 6" id="KW-0694">RNA-binding</keyword>
<dbReference type="InterPro" id="IPR020596">
    <property type="entry name" value="rRNA_Ade_Mease_Trfase_CS"/>
</dbReference>
<dbReference type="EMBL" id="CM035435">
    <property type="protein sequence ID" value="KAH7290482.1"/>
    <property type="molecule type" value="Genomic_DNA"/>
</dbReference>
<dbReference type="NCBIfam" id="TIGR00755">
    <property type="entry name" value="ksgA"/>
    <property type="match status" value="1"/>
</dbReference>
<sequence>MSTLIRTSTELLLGTVSNGFRSFQEEATRLNARSPLYPDKHLRLRVLATERASPSLSRTKKSSNKDDFHGTLHALKSKNRVPKKWLGQHYMVNNEINEKLVECANIQKGDIVLEIGPGTGSLTNSLVEAGAHVIAVEKDPAMAELIMERFQDSGLVEVVNEDFMKWRIRTSIEYFRNHYSAKGIPFKQIKVVSNLPFNITTPVVKRILPMGDIFSSMVLLLQDEAAYRLIDMSPQASNYRSISLFVQFFSVAQYEMKVSRSNFFPRPNVDGAIISFNIKSALDYPSVSSTKSFFTLVNMAFAEKRKMLRNSLEHKHPPAKIRNALKSVNLDETARPAELTLDQFVALYNALDASKENHPVDCT</sequence>